<keyword evidence="4" id="KW-1185">Reference proteome</keyword>
<dbReference type="InterPro" id="IPR004370">
    <property type="entry name" value="4-OT-like_dom"/>
</dbReference>
<evidence type="ECO:0000256" key="1">
    <source>
        <dbReference type="ARBA" id="ARBA00023235"/>
    </source>
</evidence>
<sequence length="67" mass="7641">MAILTVDMRHGRTDDQKREFAAAILDAVSEATGEPREQVFLIINENRGINFIEFGQHLPEYVDHASR</sequence>
<dbReference type="Gene3D" id="3.30.429.10">
    <property type="entry name" value="Macrophage Migration Inhibitory Factor"/>
    <property type="match status" value="1"/>
</dbReference>
<evidence type="ECO:0000313" key="4">
    <source>
        <dbReference type="Proteomes" id="UP001429984"/>
    </source>
</evidence>
<organism evidence="3 4">
    <name type="scientific">Lysobacter niastensis</name>
    <dbReference type="NCBI Taxonomy" id="380629"/>
    <lineage>
        <taxon>Bacteria</taxon>
        <taxon>Pseudomonadati</taxon>
        <taxon>Pseudomonadota</taxon>
        <taxon>Gammaproteobacteria</taxon>
        <taxon>Lysobacterales</taxon>
        <taxon>Lysobacteraceae</taxon>
        <taxon>Lysobacter</taxon>
    </lineage>
</organism>
<evidence type="ECO:0000259" key="2">
    <source>
        <dbReference type="Pfam" id="PF01361"/>
    </source>
</evidence>
<proteinExistence type="predicted"/>
<feature type="domain" description="4-oxalocrotonate tautomerase-like" evidence="2">
    <location>
        <begin position="3"/>
        <end position="46"/>
    </location>
</feature>
<dbReference type="EMBL" id="JADLZT010000007">
    <property type="protein sequence ID" value="MBF6025079.1"/>
    <property type="molecule type" value="Genomic_DNA"/>
</dbReference>
<dbReference type="RefSeq" id="WP_194931687.1">
    <property type="nucleotide sequence ID" value="NZ_JADLZT010000007.1"/>
</dbReference>
<dbReference type="Proteomes" id="UP001429984">
    <property type="component" value="Unassembled WGS sequence"/>
</dbReference>
<reference evidence="3 4" key="1">
    <citation type="submission" date="2020-11" db="EMBL/GenBank/DDBJ databases">
        <title>Draft Genome Sequence and Secondary Metabolite Biosynthetic Potential of the Lysobacter niastensis Type strain DSM 18481.</title>
        <authorList>
            <person name="Turrini P."/>
            <person name="Artuso I."/>
            <person name="Tescari M."/>
            <person name="Lugli G.A."/>
            <person name="Frangipani E."/>
            <person name="Ventura M."/>
            <person name="Visca P."/>
        </authorList>
    </citation>
    <scope>NUCLEOTIDE SEQUENCE [LARGE SCALE GENOMIC DNA]</scope>
    <source>
        <strain evidence="3 4">DSM 18481</strain>
    </source>
</reference>
<keyword evidence="1" id="KW-0413">Isomerase</keyword>
<dbReference type="SUPFAM" id="SSF55331">
    <property type="entry name" value="Tautomerase/MIF"/>
    <property type="match status" value="1"/>
</dbReference>
<gene>
    <name evidence="3" type="ORF">IU514_13690</name>
</gene>
<protein>
    <submittedName>
        <fullName evidence="3">Tautomerase family protein</fullName>
    </submittedName>
</protein>
<name>A0ABS0BDJ5_9GAMM</name>
<comment type="caution">
    <text evidence="3">The sequence shown here is derived from an EMBL/GenBank/DDBJ whole genome shotgun (WGS) entry which is preliminary data.</text>
</comment>
<accession>A0ABS0BDJ5</accession>
<dbReference type="Pfam" id="PF01361">
    <property type="entry name" value="Tautomerase"/>
    <property type="match status" value="1"/>
</dbReference>
<dbReference type="InterPro" id="IPR014347">
    <property type="entry name" value="Tautomerase/MIF_sf"/>
</dbReference>
<evidence type="ECO:0000313" key="3">
    <source>
        <dbReference type="EMBL" id="MBF6025079.1"/>
    </source>
</evidence>